<dbReference type="PANTHER" id="PTHR21567">
    <property type="entry name" value="CLASP"/>
    <property type="match status" value="1"/>
</dbReference>
<dbReference type="SMART" id="SM01349">
    <property type="entry name" value="TOG"/>
    <property type="match status" value="2"/>
</dbReference>
<dbReference type="Gene3D" id="1.25.10.10">
    <property type="entry name" value="Leucine-rich Repeat Variant"/>
    <property type="match status" value="2"/>
</dbReference>
<keyword evidence="4" id="KW-1185">Reference proteome</keyword>
<dbReference type="InterPro" id="IPR024395">
    <property type="entry name" value="CLASP_N_dom"/>
</dbReference>
<dbReference type="OrthoDB" id="63891at2759"/>
<feature type="domain" description="TOG" evidence="2">
    <location>
        <begin position="2"/>
        <end position="221"/>
    </location>
</feature>
<dbReference type="SUPFAM" id="SSF48371">
    <property type="entry name" value="ARM repeat"/>
    <property type="match status" value="1"/>
</dbReference>
<dbReference type="Pfam" id="PF21040">
    <property type="entry name" value="CEP104-like_TOG"/>
    <property type="match status" value="1"/>
</dbReference>
<gene>
    <name evidence="3" type="ORF">MICPUCDRAFT_67648</name>
</gene>
<sequence>MELDWLAQHEGLITVRRLVVHHGRTVIPALHAIVLGVIAAIDALRSSIAKLAMQTVVEMTTFLDPRAMEAELDYLAPALAKKSGETNWLGVAADDALAGFIRHLADTRVLASLITSAKHKNPTVRLRVATHVEACCEGAADGAFYGSAASRDLLEKTFAAVVPLLEEGAAETRAMAKRAVCHLQRHLRGGSEFDKLLKGLPERKKQAVRDVIEKGPPPLPPRSGSATPRGGRYPSSSLGSPIGSPKSAGGFGGLDERGSGSSRGSSRGTSRGAAGSSRMSIGVGGGVGGGGGGVAGAHLKEALTPVFAKLKSKNWQERGAAIAELEEVMTSAPTGAFGEELAVAVFDALVPRLADGNAKVSVQAFTMLAGVLPVLGDDVTPALGSLVPALAAGVGGANEKTRAAATAASDALIESCSATSLVQHVSHSVCFGVSRAKPVLLEYLVDLAEAVYPARPQLVVKHAVPAAVTCLANEKSAAIKAANARLLRALAGCLGKEALAQHAGGISAAAKKKVEDALKAM</sequence>
<dbReference type="InterPro" id="IPR011989">
    <property type="entry name" value="ARM-like"/>
</dbReference>
<dbReference type="GeneID" id="9683345"/>
<dbReference type="GO" id="GO:0008017">
    <property type="term" value="F:microtubule binding"/>
    <property type="evidence" value="ECO:0007669"/>
    <property type="project" value="TreeGrafter"/>
</dbReference>
<dbReference type="RefSeq" id="XP_003058285.1">
    <property type="nucleotide sequence ID" value="XM_003058239.1"/>
</dbReference>
<feature type="compositionally biased region" description="Low complexity" evidence="1">
    <location>
        <begin position="234"/>
        <end position="247"/>
    </location>
</feature>
<proteinExistence type="predicted"/>
<dbReference type="eggNOG" id="KOG2933">
    <property type="taxonomic scope" value="Eukaryota"/>
</dbReference>
<dbReference type="Proteomes" id="UP000001876">
    <property type="component" value="Unassembled WGS sequence"/>
</dbReference>
<feature type="domain" description="TOG" evidence="2">
    <location>
        <begin position="289"/>
        <end position="521"/>
    </location>
</feature>
<feature type="compositionally biased region" description="Low complexity" evidence="1">
    <location>
        <begin position="259"/>
        <end position="279"/>
    </location>
</feature>
<dbReference type="GO" id="GO:0000226">
    <property type="term" value="P:microtubule cytoskeleton organization"/>
    <property type="evidence" value="ECO:0007669"/>
    <property type="project" value="TreeGrafter"/>
</dbReference>
<dbReference type="InterPro" id="IPR034085">
    <property type="entry name" value="TOG"/>
</dbReference>
<name>C1MRD0_MICPC</name>
<dbReference type="GO" id="GO:0005881">
    <property type="term" value="C:cytoplasmic microtubule"/>
    <property type="evidence" value="ECO:0007669"/>
    <property type="project" value="TreeGrafter"/>
</dbReference>
<evidence type="ECO:0000313" key="3">
    <source>
        <dbReference type="EMBL" id="EEH58236.1"/>
    </source>
</evidence>
<evidence type="ECO:0000259" key="2">
    <source>
        <dbReference type="SMART" id="SM01349"/>
    </source>
</evidence>
<evidence type="ECO:0000313" key="4">
    <source>
        <dbReference type="Proteomes" id="UP000001876"/>
    </source>
</evidence>
<reference evidence="3 4" key="1">
    <citation type="journal article" date="2009" name="Science">
        <title>Green evolution and dynamic adaptations revealed by genomes of the marine picoeukaryotes Micromonas.</title>
        <authorList>
            <person name="Worden A.Z."/>
            <person name="Lee J.H."/>
            <person name="Mock T."/>
            <person name="Rouze P."/>
            <person name="Simmons M.P."/>
            <person name="Aerts A.L."/>
            <person name="Allen A.E."/>
            <person name="Cuvelier M.L."/>
            <person name="Derelle E."/>
            <person name="Everett M.V."/>
            <person name="Foulon E."/>
            <person name="Grimwood J."/>
            <person name="Gundlach H."/>
            <person name="Henrissat B."/>
            <person name="Napoli C."/>
            <person name="McDonald S.M."/>
            <person name="Parker M.S."/>
            <person name="Rombauts S."/>
            <person name="Salamov A."/>
            <person name="Von Dassow P."/>
            <person name="Badger J.H."/>
            <person name="Coutinho P.M."/>
            <person name="Demir E."/>
            <person name="Dubchak I."/>
            <person name="Gentemann C."/>
            <person name="Eikrem W."/>
            <person name="Gready J.E."/>
            <person name="John U."/>
            <person name="Lanier W."/>
            <person name="Lindquist E.A."/>
            <person name="Lucas S."/>
            <person name="Mayer K.F."/>
            <person name="Moreau H."/>
            <person name="Not F."/>
            <person name="Otillar R."/>
            <person name="Panaud O."/>
            <person name="Pangilinan J."/>
            <person name="Paulsen I."/>
            <person name="Piegu B."/>
            <person name="Poliakov A."/>
            <person name="Robbens S."/>
            <person name="Schmutz J."/>
            <person name="Toulza E."/>
            <person name="Wyss T."/>
            <person name="Zelensky A."/>
            <person name="Zhou K."/>
            <person name="Armbrust E.V."/>
            <person name="Bhattacharya D."/>
            <person name="Goodenough U.W."/>
            <person name="Van de Peer Y."/>
            <person name="Grigoriev I.V."/>
        </authorList>
    </citation>
    <scope>NUCLEOTIDE SEQUENCE [LARGE SCALE GENOMIC DNA]</scope>
    <source>
        <strain evidence="3 4">CCMP1545</strain>
    </source>
</reference>
<dbReference type="OMA" id="FFTNTEY"/>
<dbReference type="KEGG" id="mpp:MICPUCDRAFT_67648"/>
<dbReference type="EMBL" id="GG663738">
    <property type="protein sequence ID" value="EEH58236.1"/>
    <property type="molecule type" value="Genomic_DNA"/>
</dbReference>
<organism evidence="4">
    <name type="scientific">Micromonas pusilla (strain CCMP1545)</name>
    <name type="common">Picoplanktonic green alga</name>
    <dbReference type="NCBI Taxonomy" id="564608"/>
    <lineage>
        <taxon>Eukaryota</taxon>
        <taxon>Viridiplantae</taxon>
        <taxon>Chlorophyta</taxon>
        <taxon>Mamiellophyceae</taxon>
        <taxon>Mamiellales</taxon>
        <taxon>Mamiellaceae</taxon>
        <taxon>Micromonas</taxon>
    </lineage>
</organism>
<dbReference type="InterPro" id="IPR016024">
    <property type="entry name" value="ARM-type_fold"/>
</dbReference>
<feature type="region of interest" description="Disordered" evidence="1">
    <location>
        <begin position="209"/>
        <end position="279"/>
    </location>
</feature>
<evidence type="ECO:0000256" key="1">
    <source>
        <dbReference type="SAM" id="MobiDB-lite"/>
    </source>
</evidence>
<dbReference type="AlphaFoldDB" id="C1MRD0"/>
<protein>
    <submittedName>
        <fullName evidence="3">Predicted protein</fullName>
    </submittedName>
</protein>
<dbReference type="PANTHER" id="PTHR21567:SF87">
    <property type="entry name" value="CRESCERIN-LIKE PROTEIN CHE-12"/>
    <property type="match status" value="1"/>
</dbReference>
<accession>C1MRD0</accession>
<dbReference type="Pfam" id="PF12348">
    <property type="entry name" value="CLASP_N"/>
    <property type="match status" value="1"/>
</dbReference>